<keyword evidence="6" id="KW-1015">Disulfide bond</keyword>
<accession>T1KP83</accession>
<dbReference type="PROSITE" id="PS00639">
    <property type="entry name" value="THIOL_PROTEASE_HIS"/>
    <property type="match status" value="1"/>
</dbReference>
<evidence type="ECO:0000313" key="10">
    <source>
        <dbReference type="EnsemblMetazoa" id="tetur16g03770.1"/>
    </source>
</evidence>
<dbReference type="Gene3D" id="1.10.287.2250">
    <property type="match status" value="1"/>
</dbReference>
<reference evidence="10" key="2">
    <citation type="submission" date="2015-06" db="UniProtKB">
        <authorList>
            <consortium name="EnsemblMetazoa"/>
        </authorList>
    </citation>
    <scope>IDENTIFICATION</scope>
</reference>
<dbReference type="EnsemblMetazoa" id="tetur16g03770.1">
    <property type="protein sequence ID" value="tetur16g03770.1"/>
    <property type="gene ID" value="tetur16g03770"/>
</dbReference>
<evidence type="ECO:0000259" key="9">
    <source>
        <dbReference type="SMART" id="SM00848"/>
    </source>
</evidence>
<gene>
    <name evidence="10" type="primary">107365775</name>
</gene>
<dbReference type="InterPro" id="IPR038765">
    <property type="entry name" value="Papain-like_cys_pep_sf"/>
</dbReference>
<protein>
    <submittedName>
        <fullName evidence="10">Uncharacterized protein</fullName>
    </submittedName>
</protein>
<dbReference type="KEGG" id="tut:107365775"/>
<dbReference type="GO" id="GO:0006508">
    <property type="term" value="P:proteolysis"/>
    <property type="evidence" value="ECO:0007669"/>
    <property type="project" value="UniProtKB-KW"/>
</dbReference>
<feature type="signal peptide" evidence="7">
    <location>
        <begin position="1"/>
        <end position="16"/>
    </location>
</feature>
<name>T1KP83_TETUR</name>
<comment type="similarity">
    <text evidence="1">Belongs to the peptidase C1 family.</text>
</comment>
<evidence type="ECO:0000256" key="4">
    <source>
        <dbReference type="ARBA" id="ARBA00022807"/>
    </source>
</evidence>
<evidence type="ECO:0000256" key="6">
    <source>
        <dbReference type="ARBA" id="ARBA00023157"/>
    </source>
</evidence>
<dbReference type="OMA" id="HEFTSHY"/>
<feature type="domain" description="Cathepsin propeptide inhibitor" evidence="9">
    <location>
        <begin position="108"/>
        <end position="168"/>
    </location>
</feature>
<dbReference type="Gene3D" id="3.90.70.10">
    <property type="entry name" value="Cysteine proteinases"/>
    <property type="match status" value="1"/>
</dbReference>
<dbReference type="InterPro" id="IPR000668">
    <property type="entry name" value="Peptidase_C1A_C"/>
</dbReference>
<dbReference type="SMART" id="SM00645">
    <property type="entry name" value="Pept_C1"/>
    <property type="match status" value="1"/>
</dbReference>
<dbReference type="HOGENOM" id="CLU_012184_1_2_1"/>
<keyword evidence="11" id="KW-1185">Reference proteome</keyword>
<evidence type="ECO:0000256" key="2">
    <source>
        <dbReference type="ARBA" id="ARBA00022670"/>
    </source>
</evidence>
<dbReference type="Pfam" id="PF00112">
    <property type="entry name" value="Peptidase_C1"/>
    <property type="match status" value="1"/>
</dbReference>
<keyword evidence="7" id="KW-0732">Signal</keyword>
<dbReference type="InterPro" id="IPR013128">
    <property type="entry name" value="Peptidase_C1A"/>
</dbReference>
<dbReference type="Proteomes" id="UP000015104">
    <property type="component" value="Unassembled WGS sequence"/>
</dbReference>
<keyword evidence="5" id="KW-0865">Zymogen</keyword>
<dbReference type="PROSITE" id="PS00640">
    <property type="entry name" value="THIOL_PROTEASE_ASN"/>
    <property type="match status" value="1"/>
</dbReference>
<dbReference type="InterPro" id="IPR039417">
    <property type="entry name" value="Peptidase_C1A_papain-like"/>
</dbReference>
<dbReference type="PANTHER" id="PTHR12411">
    <property type="entry name" value="CYSTEINE PROTEASE FAMILY C1-RELATED"/>
    <property type="match status" value="1"/>
</dbReference>
<dbReference type="InterPro" id="IPR025661">
    <property type="entry name" value="Pept_asp_AS"/>
</dbReference>
<organism evidence="10 11">
    <name type="scientific">Tetranychus urticae</name>
    <name type="common">Two-spotted spider mite</name>
    <dbReference type="NCBI Taxonomy" id="32264"/>
    <lineage>
        <taxon>Eukaryota</taxon>
        <taxon>Metazoa</taxon>
        <taxon>Ecdysozoa</taxon>
        <taxon>Arthropoda</taxon>
        <taxon>Chelicerata</taxon>
        <taxon>Arachnida</taxon>
        <taxon>Acari</taxon>
        <taxon>Acariformes</taxon>
        <taxon>Trombidiformes</taxon>
        <taxon>Prostigmata</taxon>
        <taxon>Eleutherengona</taxon>
        <taxon>Raphignathae</taxon>
        <taxon>Tetranychoidea</taxon>
        <taxon>Tetranychidae</taxon>
        <taxon>Tetranychus</taxon>
    </lineage>
</organism>
<dbReference type="STRING" id="32264.T1KP83"/>
<proteinExistence type="inferred from homology"/>
<feature type="domain" description="Cathepsin propeptide inhibitor" evidence="9">
    <location>
        <begin position="25"/>
        <end position="85"/>
    </location>
</feature>
<evidence type="ECO:0000256" key="3">
    <source>
        <dbReference type="ARBA" id="ARBA00022801"/>
    </source>
</evidence>
<dbReference type="SUPFAM" id="SSF54001">
    <property type="entry name" value="Cysteine proteinases"/>
    <property type="match status" value="2"/>
</dbReference>
<evidence type="ECO:0000256" key="5">
    <source>
        <dbReference type="ARBA" id="ARBA00023145"/>
    </source>
</evidence>
<dbReference type="InterPro" id="IPR000169">
    <property type="entry name" value="Pept_cys_AS"/>
</dbReference>
<dbReference type="InterPro" id="IPR013201">
    <property type="entry name" value="Prot_inhib_I29"/>
</dbReference>
<dbReference type="GO" id="GO:0008234">
    <property type="term" value="F:cysteine-type peptidase activity"/>
    <property type="evidence" value="ECO:0007669"/>
    <property type="project" value="UniProtKB-KW"/>
</dbReference>
<keyword evidence="2" id="KW-0645">Protease</keyword>
<dbReference type="Pfam" id="PF08246">
    <property type="entry name" value="Inhibitor_I29"/>
    <property type="match status" value="2"/>
</dbReference>
<dbReference type="FunFam" id="3.90.70.10:FF:000006">
    <property type="entry name" value="Cathepsin S"/>
    <property type="match status" value="1"/>
</dbReference>
<evidence type="ECO:0000256" key="1">
    <source>
        <dbReference type="ARBA" id="ARBA00008455"/>
    </source>
</evidence>
<dbReference type="SMART" id="SM00848">
    <property type="entry name" value="Inhibitor_I29"/>
    <property type="match status" value="2"/>
</dbReference>
<evidence type="ECO:0000259" key="8">
    <source>
        <dbReference type="SMART" id="SM00645"/>
    </source>
</evidence>
<dbReference type="eggNOG" id="KOG1543">
    <property type="taxonomic scope" value="Eukaryota"/>
</dbReference>
<keyword evidence="4" id="KW-0788">Thiol protease</keyword>
<reference evidence="11" key="1">
    <citation type="submission" date="2011-08" db="EMBL/GenBank/DDBJ databases">
        <authorList>
            <person name="Rombauts S."/>
        </authorList>
    </citation>
    <scope>NUCLEOTIDE SEQUENCE</scope>
    <source>
        <strain evidence="11">London</strain>
    </source>
</reference>
<dbReference type="InterPro" id="IPR025660">
    <property type="entry name" value="Pept_his_AS"/>
</dbReference>
<feature type="domain" description="Peptidase C1A papain C-terminal" evidence="8">
    <location>
        <begin position="194"/>
        <end position="408"/>
    </location>
</feature>
<evidence type="ECO:0000313" key="11">
    <source>
        <dbReference type="Proteomes" id="UP000015104"/>
    </source>
</evidence>
<feature type="chain" id="PRO_5018776014" evidence="7">
    <location>
        <begin position="17"/>
        <end position="409"/>
    </location>
</feature>
<keyword evidence="3" id="KW-0378">Hydrolase</keyword>
<dbReference type="PRINTS" id="PR00705">
    <property type="entry name" value="PAPAIN"/>
</dbReference>
<evidence type="ECO:0000256" key="7">
    <source>
        <dbReference type="SAM" id="SignalP"/>
    </source>
</evidence>
<dbReference type="CDD" id="cd02248">
    <property type="entry name" value="Peptidase_C1A"/>
    <property type="match status" value="1"/>
</dbReference>
<dbReference type="PROSITE" id="PS00139">
    <property type="entry name" value="THIOL_PROTEASE_CYS"/>
    <property type="match status" value="1"/>
</dbReference>
<sequence length="409" mass="45823">MIRTTCFIALFALVTAASLSYENEWESFKAKYNKVYADEREEAWRKTIFLYNLKKIQAHNERAANGEHTYRLEVNKFSDLTDEEFKAAHLGFKKSDQSDASLSNENEWESFKAKHNKVYADEREEAWRKTIFLYNLKKIQAHNERADNGEHTYRLGVNKFADLTYEEFKAAYLGFKKSHHSAPLVHNVNKTFQLPASVDWRTKGIVTEVKDQAYCESCWAFSAIASIESANAQKTGKLVELSEENLIECSWGYHNKGCSGGLMDSAFQYVIDNKGVATESSYPYTSAAGDSGKCKYSASKRGASISSYVDIPQGNENALLQAVAQRVVSVAVDASELQHYHSGILKSTKCSPQGIDHGVTIVGYGVDNGTPYWLIKNSWGADFGENGYFRLYRGSNMCGVAEAASYPVV</sequence>
<dbReference type="EMBL" id="CAEY01000292">
    <property type="status" value="NOT_ANNOTATED_CDS"/>
    <property type="molecule type" value="Genomic_DNA"/>
</dbReference>
<dbReference type="AlphaFoldDB" id="T1KP83"/>